<dbReference type="InterPro" id="IPR029058">
    <property type="entry name" value="AB_hydrolase_fold"/>
</dbReference>
<dbReference type="PANTHER" id="PTHR43903">
    <property type="entry name" value="NEUROLIGIN"/>
    <property type="match status" value="1"/>
</dbReference>
<feature type="signal peptide" evidence="3">
    <location>
        <begin position="1"/>
        <end position="23"/>
    </location>
</feature>
<evidence type="ECO:0000313" key="6">
    <source>
        <dbReference type="Proteomes" id="UP001295444"/>
    </source>
</evidence>
<protein>
    <submittedName>
        <fullName evidence="5">Neuroligin-2 isoform X1</fullName>
    </submittedName>
</protein>
<gene>
    <name evidence="5" type="ORF">PECUL_23A017650</name>
</gene>
<keyword evidence="2 3" id="KW-0732">Signal</keyword>
<dbReference type="EMBL" id="OW240914">
    <property type="protein sequence ID" value="CAH2272391.1"/>
    <property type="molecule type" value="Genomic_DNA"/>
</dbReference>
<proteinExistence type="inferred from homology"/>
<evidence type="ECO:0000313" key="5">
    <source>
        <dbReference type="EMBL" id="CAH2272391.1"/>
    </source>
</evidence>
<feature type="chain" id="PRO_5042270417" evidence="3">
    <location>
        <begin position="24"/>
        <end position="204"/>
    </location>
</feature>
<keyword evidence="6" id="KW-1185">Reference proteome</keyword>
<dbReference type="Pfam" id="PF00135">
    <property type="entry name" value="COesterase"/>
    <property type="match status" value="1"/>
</dbReference>
<dbReference type="InterPro" id="IPR051093">
    <property type="entry name" value="Neuroligin/BSAL"/>
</dbReference>
<name>A0AAD1RIH1_PELCU</name>
<evidence type="ECO:0000256" key="1">
    <source>
        <dbReference type="ARBA" id="ARBA00005964"/>
    </source>
</evidence>
<dbReference type="Gene3D" id="3.40.50.1820">
    <property type="entry name" value="alpha/beta hydrolase"/>
    <property type="match status" value="1"/>
</dbReference>
<dbReference type="InterPro" id="IPR019819">
    <property type="entry name" value="Carboxylesterase_B_CS"/>
</dbReference>
<dbReference type="Proteomes" id="UP001295444">
    <property type="component" value="Chromosome 03"/>
</dbReference>
<organism evidence="5 6">
    <name type="scientific">Pelobates cultripes</name>
    <name type="common">Western spadefoot toad</name>
    <dbReference type="NCBI Taxonomy" id="61616"/>
    <lineage>
        <taxon>Eukaryota</taxon>
        <taxon>Metazoa</taxon>
        <taxon>Chordata</taxon>
        <taxon>Craniata</taxon>
        <taxon>Vertebrata</taxon>
        <taxon>Euteleostomi</taxon>
        <taxon>Amphibia</taxon>
        <taxon>Batrachia</taxon>
        <taxon>Anura</taxon>
        <taxon>Pelobatoidea</taxon>
        <taxon>Pelobatidae</taxon>
        <taxon>Pelobates</taxon>
    </lineage>
</organism>
<dbReference type="InterPro" id="IPR002018">
    <property type="entry name" value="CarbesteraseB"/>
</dbReference>
<dbReference type="FunFam" id="3.40.50.1820:FF:000379">
    <property type="entry name" value="Neuroligin 1"/>
    <property type="match status" value="1"/>
</dbReference>
<reference evidence="5" key="1">
    <citation type="submission" date="2022-03" db="EMBL/GenBank/DDBJ databases">
        <authorList>
            <person name="Alioto T."/>
            <person name="Alioto T."/>
            <person name="Gomez Garrido J."/>
        </authorList>
    </citation>
    <scope>NUCLEOTIDE SEQUENCE</scope>
</reference>
<dbReference type="SUPFAM" id="SSF53474">
    <property type="entry name" value="alpha/beta-Hydrolases"/>
    <property type="match status" value="1"/>
</dbReference>
<dbReference type="PROSITE" id="PS00941">
    <property type="entry name" value="CARBOXYLESTERASE_B_2"/>
    <property type="match status" value="1"/>
</dbReference>
<comment type="similarity">
    <text evidence="1">Belongs to the type-B carboxylesterase/lipase family.</text>
</comment>
<dbReference type="AlphaFoldDB" id="A0AAD1RIH1"/>
<feature type="domain" description="Carboxylesterase type B" evidence="4">
    <location>
        <begin position="36"/>
        <end position="146"/>
    </location>
</feature>
<sequence>MYLPNHQMAPEFCASLMLWLLAACPMGAQKGDEKYPVVNTNYGRLRGVKKDLNNEILGPVVQYLGVPYATPPIGERRFQLPEAPASWTEIRNATSFAPVCPQNLHGMLPGIMLPLWFTENMDVVAGYVQNQSEDCLYLNIYVPLEDGENVYNTADYMCAVSKLGALYSEHSALYNGNEYLHTNSEHTPLYNGNEYLHTNRVPAH</sequence>
<evidence type="ECO:0000259" key="4">
    <source>
        <dbReference type="Pfam" id="PF00135"/>
    </source>
</evidence>
<evidence type="ECO:0000256" key="3">
    <source>
        <dbReference type="SAM" id="SignalP"/>
    </source>
</evidence>
<accession>A0AAD1RIH1</accession>
<evidence type="ECO:0000256" key="2">
    <source>
        <dbReference type="ARBA" id="ARBA00022729"/>
    </source>
</evidence>